<feature type="compositionally biased region" description="Low complexity" evidence="6">
    <location>
        <begin position="413"/>
        <end position="424"/>
    </location>
</feature>
<protein>
    <submittedName>
        <fullName evidence="8">FAD-dependent monooxygenase</fullName>
    </submittedName>
</protein>
<dbReference type="EMBL" id="JBHSKL010000012">
    <property type="protein sequence ID" value="MFC5225428.1"/>
    <property type="molecule type" value="Genomic_DNA"/>
</dbReference>
<feature type="region of interest" description="Disordered" evidence="6">
    <location>
        <begin position="399"/>
        <end position="424"/>
    </location>
</feature>
<comment type="cofactor">
    <cofactor evidence="1">
        <name>FAD</name>
        <dbReference type="ChEBI" id="CHEBI:57692"/>
    </cofactor>
</comment>
<dbReference type="InterPro" id="IPR036188">
    <property type="entry name" value="FAD/NAD-bd_sf"/>
</dbReference>
<dbReference type="InterPro" id="IPR050493">
    <property type="entry name" value="FAD-dep_Monooxygenase_BioMet"/>
</dbReference>
<proteinExistence type="predicted"/>
<evidence type="ECO:0000256" key="6">
    <source>
        <dbReference type="SAM" id="MobiDB-lite"/>
    </source>
</evidence>
<keyword evidence="5 8" id="KW-0503">Monooxygenase</keyword>
<evidence type="ECO:0000313" key="8">
    <source>
        <dbReference type="EMBL" id="MFC5225428.1"/>
    </source>
</evidence>
<dbReference type="SUPFAM" id="SSF54373">
    <property type="entry name" value="FAD-linked reductases, C-terminal domain"/>
    <property type="match status" value="1"/>
</dbReference>
<dbReference type="RefSeq" id="WP_344644694.1">
    <property type="nucleotide sequence ID" value="NZ_BAAASS010000009.1"/>
</dbReference>
<evidence type="ECO:0000256" key="2">
    <source>
        <dbReference type="ARBA" id="ARBA00022630"/>
    </source>
</evidence>
<accession>A0ABW0D528</accession>
<keyword evidence="3" id="KW-0274">FAD</keyword>
<keyword evidence="4" id="KW-0560">Oxidoreductase</keyword>
<evidence type="ECO:0000256" key="1">
    <source>
        <dbReference type="ARBA" id="ARBA00001974"/>
    </source>
</evidence>
<evidence type="ECO:0000259" key="7">
    <source>
        <dbReference type="Pfam" id="PF01494"/>
    </source>
</evidence>
<gene>
    <name evidence="8" type="ORF">ACFPN6_12620</name>
</gene>
<name>A0ABW0D528_STRFI</name>
<dbReference type="InterPro" id="IPR002938">
    <property type="entry name" value="FAD-bd"/>
</dbReference>
<evidence type="ECO:0000256" key="4">
    <source>
        <dbReference type="ARBA" id="ARBA00023002"/>
    </source>
</evidence>
<evidence type="ECO:0000256" key="5">
    <source>
        <dbReference type="ARBA" id="ARBA00023033"/>
    </source>
</evidence>
<comment type="caution">
    <text evidence="8">The sequence shown here is derived from an EMBL/GenBank/DDBJ whole genome shotgun (WGS) entry which is preliminary data.</text>
</comment>
<dbReference type="PANTHER" id="PTHR13789">
    <property type="entry name" value="MONOOXYGENASE"/>
    <property type="match status" value="1"/>
</dbReference>
<dbReference type="Pfam" id="PF01494">
    <property type="entry name" value="FAD_binding_3"/>
    <property type="match status" value="1"/>
</dbReference>
<dbReference type="Gene3D" id="3.50.50.60">
    <property type="entry name" value="FAD/NAD(P)-binding domain"/>
    <property type="match status" value="1"/>
</dbReference>
<dbReference type="GO" id="GO:0004497">
    <property type="term" value="F:monooxygenase activity"/>
    <property type="evidence" value="ECO:0007669"/>
    <property type="project" value="UniProtKB-KW"/>
</dbReference>
<feature type="domain" description="FAD-binding" evidence="7">
    <location>
        <begin position="2"/>
        <end position="318"/>
    </location>
</feature>
<evidence type="ECO:0000313" key="9">
    <source>
        <dbReference type="Proteomes" id="UP001596156"/>
    </source>
</evidence>
<keyword evidence="2" id="KW-0285">Flavoprotein</keyword>
<organism evidence="8 9">
    <name type="scientific">Streptomyces fimbriatus</name>
    <dbReference type="NCBI Taxonomy" id="68197"/>
    <lineage>
        <taxon>Bacteria</taxon>
        <taxon>Bacillati</taxon>
        <taxon>Actinomycetota</taxon>
        <taxon>Actinomycetes</taxon>
        <taxon>Kitasatosporales</taxon>
        <taxon>Streptomycetaceae</taxon>
        <taxon>Streptomyces</taxon>
    </lineage>
</organism>
<dbReference type="PRINTS" id="PR00420">
    <property type="entry name" value="RNGMNOXGNASE"/>
</dbReference>
<dbReference type="SUPFAM" id="SSF51905">
    <property type="entry name" value="FAD/NAD(P)-binding domain"/>
    <property type="match status" value="1"/>
</dbReference>
<reference evidence="9" key="1">
    <citation type="journal article" date="2019" name="Int. J. Syst. Evol. Microbiol.">
        <title>The Global Catalogue of Microorganisms (GCM) 10K type strain sequencing project: providing services to taxonomists for standard genome sequencing and annotation.</title>
        <authorList>
            <consortium name="The Broad Institute Genomics Platform"/>
            <consortium name="The Broad Institute Genome Sequencing Center for Infectious Disease"/>
            <person name="Wu L."/>
            <person name="Ma J."/>
        </authorList>
    </citation>
    <scope>NUCLEOTIDE SEQUENCE [LARGE SCALE GENOMIC DNA]</scope>
    <source>
        <strain evidence="9">CCM 8479</strain>
    </source>
</reference>
<dbReference type="PANTHER" id="PTHR13789:SF318">
    <property type="entry name" value="GERANYLGERANYL DIPHOSPHATE REDUCTASE"/>
    <property type="match status" value="1"/>
</dbReference>
<keyword evidence="9" id="KW-1185">Reference proteome</keyword>
<evidence type="ECO:0000256" key="3">
    <source>
        <dbReference type="ARBA" id="ARBA00022827"/>
    </source>
</evidence>
<sequence>MAKILVAGGGIGGLATAVSVARRGHRVLVLESRGDFTELGAGIQLAPNAFHALDRLGVGDFVRDRAVHIDELRFMDGTTGERVAGLPLDDAYRRRFGNLYAVVQRSDLYAPLLEACRASAAVALRTGARVERYTQDDSGVTAHLASGERVHGAALIGADGIHSAVRGQLVGDGRPRVSGHTIYRSVIPMERVPGELRWNTVTLWAGPGWHFVHYPIGNGGLLNLAATRDDGATEAVTGVPVPKERVLGEFPRMSGTARRLLGLGEGWRSWVLCDRDPVERWTDRRVVLVGDAAHPMLQYAAQGACQALEDAVVLGELIGADAAEFEQRFEEFAGRRRERTGAAQLVAREMGRRLYHPAGGAARRRNAMLAALSAQDLYDRVAWLHGARVGLRGARVGLRGATDDEPAGGGPVTGRRPPGAARGR</sequence>
<dbReference type="Proteomes" id="UP001596156">
    <property type="component" value="Unassembled WGS sequence"/>
</dbReference>